<comment type="caution">
    <text evidence="1">The sequence shown here is derived from an EMBL/GenBank/DDBJ whole genome shotgun (WGS) entry which is preliminary data.</text>
</comment>
<organism evidence="1 2">
    <name type="scientific">Lonsdalea populi</name>
    <dbReference type="NCBI Taxonomy" id="1172565"/>
    <lineage>
        <taxon>Bacteria</taxon>
        <taxon>Pseudomonadati</taxon>
        <taxon>Pseudomonadota</taxon>
        <taxon>Gammaproteobacteria</taxon>
        <taxon>Enterobacterales</taxon>
        <taxon>Pectobacteriaceae</taxon>
        <taxon>Lonsdalea</taxon>
    </lineage>
</organism>
<dbReference type="InterPro" id="IPR047743">
    <property type="entry name" value="YnhF-like"/>
</dbReference>
<dbReference type="OrthoDB" id="6433497at2"/>
<name>A0A3N0UWU5_9GAMM</name>
<dbReference type="AlphaFoldDB" id="A0A3N0UWU5"/>
<dbReference type="NCBIfam" id="NF033411">
    <property type="entry name" value="small_mem_YnhF"/>
    <property type="match status" value="1"/>
</dbReference>
<proteinExistence type="predicted"/>
<dbReference type="GeneID" id="61121867"/>
<gene>
    <name evidence="1" type="primary">ynhF</name>
    <name evidence="1" type="ORF">EC392_00420</name>
</gene>
<evidence type="ECO:0000313" key="1">
    <source>
        <dbReference type="EMBL" id="ROH84655.1"/>
    </source>
</evidence>
<dbReference type="RefSeq" id="WP_099017386.1">
    <property type="nucleotide sequence ID" value="NZ_CP065534.1"/>
</dbReference>
<protein>
    <submittedName>
        <fullName evidence="1">YnhF family membrane protein</fullName>
    </submittedName>
</protein>
<sequence length="30" mass="3118">MDTNLKMSLLTTVAALAVIIAFSFTAVFGA</sequence>
<evidence type="ECO:0000313" key="2">
    <source>
        <dbReference type="Proteomes" id="UP000274511"/>
    </source>
</evidence>
<reference evidence="1 2" key="1">
    <citation type="submission" date="2018-10" db="EMBL/GenBank/DDBJ databases">
        <title>New species genome.</title>
        <authorList>
            <person name="Li Y."/>
        </authorList>
    </citation>
    <scope>NUCLEOTIDE SEQUENCE [LARGE SCALE GENOMIC DNA]</scope>
    <source>
        <strain evidence="1 2">L6_4B</strain>
    </source>
</reference>
<dbReference type="EMBL" id="RJUJ01000001">
    <property type="protein sequence ID" value="ROH84655.1"/>
    <property type="molecule type" value="Genomic_DNA"/>
</dbReference>
<dbReference type="Proteomes" id="UP000274511">
    <property type="component" value="Unassembled WGS sequence"/>
</dbReference>
<accession>A0A3N0UWU5</accession>